<evidence type="ECO:0000256" key="1">
    <source>
        <dbReference type="SAM" id="Phobius"/>
    </source>
</evidence>
<feature type="transmembrane region" description="Helical" evidence="1">
    <location>
        <begin position="21"/>
        <end position="47"/>
    </location>
</feature>
<keyword evidence="1" id="KW-1133">Transmembrane helix</keyword>
<sequence length="143" mass="16416">MIYSSFFSSKRNKTRCPFMNFPWRLIVFALLFIFSIRIIARCISILMNDPHLTTDRYTFHQIFSMLILHLVLAIVSLITIFGTAMPLILFDAYALATTITTLVLLSKTHLASLETICESIGIILLTSVYLVRLLVLWKQKQKG</sequence>
<feature type="transmembrane region" description="Helical" evidence="1">
    <location>
        <begin position="59"/>
        <end position="81"/>
    </location>
</feature>
<accession>A0A6C0K2Q8</accession>
<organism evidence="2">
    <name type="scientific">viral metagenome</name>
    <dbReference type="NCBI Taxonomy" id="1070528"/>
    <lineage>
        <taxon>unclassified sequences</taxon>
        <taxon>metagenomes</taxon>
        <taxon>organismal metagenomes</taxon>
    </lineage>
</organism>
<reference evidence="2" key="1">
    <citation type="journal article" date="2020" name="Nature">
        <title>Giant virus diversity and host interactions through global metagenomics.</title>
        <authorList>
            <person name="Schulz F."/>
            <person name="Roux S."/>
            <person name="Paez-Espino D."/>
            <person name="Jungbluth S."/>
            <person name="Walsh D.A."/>
            <person name="Denef V.J."/>
            <person name="McMahon K.D."/>
            <person name="Konstantinidis K.T."/>
            <person name="Eloe-Fadrosh E.A."/>
            <person name="Kyrpides N.C."/>
            <person name="Woyke T."/>
        </authorList>
    </citation>
    <scope>NUCLEOTIDE SEQUENCE</scope>
    <source>
        <strain evidence="2">GVMAG-S-1101169-75</strain>
    </source>
</reference>
<evidence type="ECO:0000313" key="2">
    <source>
        <dbReference type="EMBL" id="QHU11421.1"/>
    </source>
</evidence>
<name>A0A6C0K2Q8_9ZZZZ</name>
<proteinExistence type="predicted"/>
<dbReference type="AlphaFoldDB" id="A0A6C0K2Q8"/>
<keyword evidence="1" id="KW-0472">Membrane</keyword>
<feature type="transmembrane region" description="Helical" evidence="1">
    <location>
        <begin position="119"/>
        <end position="137"/>
    </location>
</feature>
<protein>
    <submittedName>
        <fullName evidence="2">Uncharacterized protein</fullName>
    </submittedName>
</protein>
<keyword evidence="1" id="KW-0812">Transmembrane</keyword>
<feature type="transmembrane region" description="Helical" evidence="1">
    <location>
        <begin position="88"/>
        <end position="107"/>
    </location>
</feature>
<dbReference type="EMBL" id="MN740785">
    <property type="protein sequence ID" value="QHU11421.1"/>
    <property type="molecule type" value="Genomic_DNA"/>
</dbReference>